<comment type="subunit">
    <text evidence="3">UreD, UreF and UreG form a complex that acts as a GTP-hydrolysis-dependent molecular chaperone, activating the urease apoprotein by helping to assemble the nickel containing metallocenter of UreC. The UreE protein probably delivers the nickel.</text>
</comment>
<dbReference type="EMBL" id="JAAIFS010000006">
    <property type="protein sequence ID" value="NEV90460.1"/>
    <property type="molecule type" value="Genomic_DNA"/>
</dbReference>
<accession>A0A6B3QTD7</accession>
<dbReference type="Gene3D" id="1.10.4190.10">
    <property type="entry name" value="Urease accessory protein UreF"/>
    <property type="match status" value="1"/>
</dbReference>
<dbReference type="RefSeq" id="WP_161379536.1">
    <property type="nucleotide sequence ID" value="NZ_JAAIFS010000006.1"/>
</dbReference>
<dbReference type="GO" id="GO:0005737">
    <property type="term" value="C:cytoplasm"/>
    <property type="evidence" value="ECO:0007669"/>
    <property type="project" value="UniProtKB-SubCell"/>
</dbReference>
<reference evidence="5 7" key="2">
    <citation type="submission" date="2024-10" db="EMBL/GenBank/DDBJ databases">
        <authorList>
            <person name="Wannawong T."/>
            <person name="Kuncharoen N."/>
            <person name="Mhuantong W."/>
        </authorList>
    </citation>
    <scope>NUCLEOTIDE SEQUENCE [LARGE SCALE GENOMIC DNA]</scope>
    <source>
        <strain evidence="5 7">CALK1-4</strain>
    </source>
</reference>
<protein>
    <recommendedName>
        <fullName evidence="3">Urease accessory protein UreF</fullName>
    </recommendedName>
</protein>
<dbReference type="AlphaFoldDB" id="A0A6B3QTD7"/>
<dbReference type="HAMAP" id="MF_01385">
    <property type="entry name" value="UreF"/>
    <property type="match status" value="1"/>
</dbReference>
<comment type="similarity">
    <text evidence="3">Belongs to the UreF family.</text>
</comment>
<dbReference type="InterPro" id="IPR038277">
    <property type="entry name" value="UreF_sf"/>
</dbReference>
<dbReference type="Pfam" id="PF01730">
    <property type="entry name" value="UreF"/>
    <property type="match status" value="1"/>
</dbReference>
<gene>
    <name evidence="3" type="primary">ureF</name>
    <name evidence="5" type="ORF">ACH3YB_28905</name>
    <name evidence="6" type="ORF">GUR47_27930</name>
</gene>
<comment type="function">
    <text evidence="3">Required for maturation of urease via the functional incorporation of the urease nickel metallocenter.</text>
</comment>
<keyword evidence="1 3" id="KW-0996">Nickel insertion</keyword>
<proteinExistence type="inferred from homology"/>
<organism evidence="6">
    <name type="scientific">Streptomyces tendae</name>
    <dbReference type="NCBI Taxonomy" id="1932"/>
    <lineage>
        <taxon>Bacteria</taxon>
        <taxon>Bacillati</taxon>
        <taxon>Actinomycetota</taxon>
        <taxon>Actinomycetes</taxon>
        <taxon>Kitasatosporales</taxon>
        <taxon>Streptomycetaceae</taxon>
        <taxon>Streptomyces</taxon>
    </lineage>
</organism>
<name>A0A6B3QTD7_STRTE</name>
<evidence type="ECO:0000256" key="1">
    <source>
        <dbReference type="ARBA" id="ARBA00022988"/>
    </source>
</evidence>
<evidence type="ECO:0000256" key="2">
    <source>
        <dbReference type="ARBA" id="ARBA00023186"/>
    </source>
</evidence>
<evidence type="ECO:0000313" key="6">
    <source>
        <dbReference type="EMBL" id="NEV90460.1"/>
    </source>
</evidence>
<dbReference type="PIRSF" id="PIRSF009467">
    <property type="entry name" value="Ureas_acces_UreF"/>
    <property type="match status" value="1"/>
</dbReference>
<dbReference type="GO" id="GO:0016151">
    <property type="term" value="F:nickel cation binding"/>
    <property type="evidence" value="ECO:0007669"/>
    <property type="project" value="UniProtKB-UniRule"/>
</dbReference>
<evidence type="ECO:0000256" key="3">
    <source>
        <dbReference type="HAMAP-Rule" id="MF_01385"/>
    </source>
</evidence>
<reference evidence="6" key="1">
    <citation type="journal article" date="2020" name="Microorganisms">
        <title>Isolation, Genomic and Metabolomic Characterization of Streptomyces tendae VITAKN with Quorum Sensing Inhibitory Activity from Southern India.</title>
        <authorList>
            <person name="Ishaque N.M."/>
            <person name="Burgsdorf I."/>
            <person name="Limlingan Malit J.J."/>
            <person name="Saha S."/>
            <person name="Teta R."/>
            <person name="Ewe D."/>
            <person name="Kannabiran K."/>
            <person name="Hrouzek P."/>
            <person name="Steindler L."/>
            <person name="Costantino V."/>
            <person name="Saurav K."/>
        </authorList>
    </citation>
    <scope>NUCLEOTIDE SEQUENCE</scope>
    <source>
        <strain evidence="6">VITAKN</strain>
    </source>
</reference>
<dbReference type="Proteomes" id="UP001610810">
    <property type="component" value="Unassembled WGS sequence"/>
</dbReference>
<dbReference type="InterPro" id="IPR002639">
    <property type="entry name" value="UreF"/>
</dbReference>
<dbReference type="EMBL" id="JBIQWK010000009">
    <property type="protein sequence ID" value="MFI0575656.1"/>
    <property type="molecule type" value="Genomic_DNA"/>
</dbReference>
<comment type="caution">
    <text evidence="6">The sequence shown here is derived from an EMBL/GenBank/DDBJ whole genome shotgun (WGS) entry which is preliminary data.</text>
</comment>
<keyword evidence="3" id="KW-0963">Cytoplasm</keyword>
<dbReference type="PANTHER" id="PTHR33620:SF1">
    <property type="entry name" value="UREASE ACCESSORY PROTEIN F"/>
    <property type="match status" value="1"/>
</dbReference>
<keyword evidence="2 3" id="KW-0143">Chaperone</keyword>
<evidence type="ECO:0000313" key="5">
    <source>
        <dbReference type="EMBL" id="MFI0575656.1"/>
    </source>
</evidence>
<keyword evidence="7" id="KW-1185">Reference proteome</keyword>
<evidence type="ECO:0000313" key="7">
    <source>
        <dbReference type="Proteomes" id="UP001610810"/>
    </source>
</evidence>
<comment type="subcellular location">
    <subcellularLocation>
        <location evidence="3">Cytoplasm</location>
    </subcellularLocation>
</comment>
<sequence length="256" mass="27004">MYRDEKTATAEVAEDDGPHAADAETAPVPGLGHLLVSLQLTDSAFPSGFYTLSHGLEGFVQQGAVDHDSLAPLLHDILRHGVGPADATALALAHRAAAADDWDAVSATDRRLYATKLGRETRQAATRTGRQLLDLAAEVFGAPGVAHYHRLVTERRAPGTQAVAAGVVYAATGVPVRQAVAADLFAFCASFAGAALRLRLTDHRLAQCLLRQAAPVIEETTRAAVDRGLDDLGATTFAVDVMSARHERAPARLFAS</sequence>
<dbReference type="PANTHER" id="PTHR33620">
    <property type="entry name" value="UREASE ACCESSORY PROTEIN F"/>
    <property type="match status" value="1"/>
</dbReference>
<evidence type="ECO:0000256" key="4">
    <source>
        <dbReference type="SAM" id="MobiDB-lite"/>
    </source>
</evidence>
<feature type="region of interest" description="Disordered" evidence="4">
    <location>
        <begin position="1"/>
        <end position="24"/>
    </location>
</feature>